<dbReference type="AlphaFoldDB" id="A0A0L8GTT0"/>
<dbReference type="EMBL" id="KQ420375">
    <property type="protein sequence ID" value="KOF80476.1"/>
    <property type="molecule type" value="Genomic_DNA"/>
</dbReference>
<proteinExistence type="predicted"/>
<organism evidence="2">
    <name type="scientific">Octopus bimaculoides</name>
    <name type="common">California two-spotted octopus</name>
    <dbReference type="NCBI Taxonomy" id="37653"/>
    <lineage>
        <taxon>Eukaryota</taxon>
        <taxon>Metazoa</taxon>
        <taxon>Spiralia</taxon>
        <taxon>Lophotrochozoa</taxon>
        <taxon>Mollusca</taxon>
        <taxon>Cephalopoda</taxon>
        <taxon>Coleoidea</taxon>
        <taxon>Octopodiformes</taxon>
        <taxon>Octopoda</taxon>
        <taxon>Incirrata</taxon>
        <taxon>Octopodidae</taxon>
        <taxon>Octopus</taxon>
    </lineage>
</organism>
<gene>
    <name evidence="2" type="ORF">OCBIM_22027814mg</name>
</gene>
<accession>A0A0L8GTT0</accession>
<keyword evidence="1" id="KW-0812">Transmembrane</keyword>
<evidence type="ECO:0000256" key="1">
    <source>
        <dbReference type="SAM" id="Phobius"/>
    </source>
</evidence>
<evidence type="ECO:0000313" key="2">
    <source>
        <dbReference type="EMBL" id="KOF80476.1"/>
    </source>
</evidence>
<name>A0A0L8GTT0_OCTBM</name>
<keyword evidence="1" id="KW-1133">Transmembrane helix</keyword>
<reference evidence="2" key="1">
    <citation type="submission" date="2015-07" db="EMBL/GenBank/DDBJ databases">
        <title>MeaNS - Measles Nucleotide Surveillance Program.</title>
        <authorList>
            <person name="Tran T."/>
            <person name="Druce J."/>
        </authorList>
    </citation>
    <scope>NUCLEOTIDE SEQUENCE</scope>
    <source>
        <strain evidence="2">UCB-OBI-ISO-001</strain>
        <tissue evidence="2">Gonad</tissue>
    </source>
</reference>
<feature type="transmembrane region" description="Helical" evidence="1">
    <location>
        <begin position="20"/>
        <end position="39"/>
    </location>
</feature>
<sequence length="52" mass="6281">MFESSPTSYRNNRGTLPHQYVTISCYRMIHFYISAYVLFVTKMPLRYSYIPH</sequence>
<protein>
    <submittedName>
        <fullName evidence="2">Uncharacterized protein</fullName>
    </submittedName>
</protein>
<keyword evidence="1" id="KW-0472">Membrane</keyword>